<comment type="caution">
    <text evidence="1">The sequence shown here is derived from an EMBL/GenBank/DDBJ whole genome shotgun (WGS) entry which is preliminary data.</text>
</comment>
<reference evidence="1" key="2">
    <citation type="submission" date="2023-01" db="EMBL/GenBank/DDBJ databases">
        <authorList>
            <person name="Sun Q."/>
            <person name="Evtushenko L."/>
        </authorList>
    </citation>
    <scope>NUCLEOTIDE SEQUENCE</scope>
    <source>
        <strain evidence="1">VKM B-1513</strain>
    </source>
</reference>
<keyword evidence="2" id="KW-1185">Reference proteome</keyword>
<evidence type="ECO:0000313" key="1">
    <source>
        <dbReference type="EMBL" id="GLK52084.1"/>
    </source>
</evidence>
<protein>
    <submittedName>
        <fullName evidence="1">Uncharacterized protein</fullName>
    </submittedName>
</protein>
<accession>A0A9W6IM75</accession>
<sequence>MRGFLIGVLVVGVLVLAGFGTLAVIANGLEPTRESVRVELEDNFPR</sequence>
<proteinExistence type="predicted"/>
<evidence type="ECO:0000313" key="2">
    <source>
        <dbReference type="Proteomes" id="UP001143486"/>
    </source>
</evidence>
<dbReference type="EMBL" id="BSFE01000003">
    <property type="protein sequence ID" value="GLK52084.1"/>
    <property type="molecule type" value="Genomic_DNA"/>
</dbReference>
<dbReference type="Proteomes" id="UP001143486">
    <property type="component" value="Unassembled WGS sequence"/>
</dbReference>
<reference evidence="1" key="1">
    <citation type="journal article" date="2014" name="Int. J. Syst. Evol. Microbiol.">
        <title>Complete genome sequence of Corynebacterium casei LMG S-19264T (=DSM 44701T), isolated from a smear-ripened cheese.</title>
        <authorList>
            <consortium name="US DOE Joint Genome Institute (JGI-PGF)"/>
            <person name="Walter F."/>
            <person name="Albersmeier A."/>
            <person name="Kalinowski J."/>
            <person name="Ruckert C."/>
        </authorList>
    </citation>
    <scope>NUCLEOTIDE SEQUENCE</scope>
    <source>
        <strain evidence="1">VKM B-1513</strain>
    </source>
</reference>
<gene>
    <name evidence="1" type="ORF">GCM10017621_15920</name>
</gene>
<dbReference type="AlphaFoldDB" id="A0A9W6IM75"/>
<name>A0A9W6IM75_9PROT</name>
<dbReference type="RefSeq" id="WP_271186448.1">
    <property type="nucleotide sequence ID" value="NZ_BSFE01000003.1"/>
</dbReference>
<organism evidence="1 2">
    <name type="scientific">Maricaulis virginensis</name>
    <dbReference type="NCBI Taxonomy" id="144022"/>
    <lineage>
        <taxon>Bacteria</taxon>
        <taxon>Pseudomonadati</taxon>
        <taxon>Pseudomonadota</taxon>
        <taxon>Alphaproteobacteria</taxon>
        <taxon>Maricaulales</taxon>
        <taxon>Maricaulaceae</taxon>
        <taxon>Maricaulis</taxon>
    </lineage>
</organism>